<proteinExistence type="predicted"/>
<organism evidence="1 2">
    <name type="scientific">Fulvivirga kasyanovii</name>
    <dbReference type="NCBI Taxonomy" id="396812"/>
    <lineage>
        <taxon>Bacteria</taxon>
        <taxon>Pseudomonadati</taxon>
        <taxon>Bacteroidota</taxon>
        <taxon>Cytophagia</taxon>
        <taxon>Cytophagales</taxon>
        <taxon>Fulvivirgaceae</taxon>
        <taxon>Fulvivirga</taxon>
    </lineage>
</organism>
<keyword evidence="2" id="KW-1185">Reference proteome</keyword>
<evidence type="ECO:0000313" key="1">
    <source>
        <dbReference type="EMBL" id="MTI27377.1"/>
    </source>
</evidence>
<comment type="caution">
    <text evidence="1">The sequence shown here is derived from an EMBL/GenBank/DDBJ whole genome shotgun (WGS) entry which is preliminary data.</text>
</comment>
<sequence>MRNIISIAMITFVLIRGLAPSMDICCELQKLPNLLEHYQQHKDCNGGASFLQFLAEDYFDLQRSVDDHHDDNNDHSNLPFQGDHQCCHSFVFYTFNQEIPATVINFIVDDKVDCYKSFFSSQFPDSLFQPPRA</sequence>
<dbReference type="RefSeq" id="WP_155174378.1">
    <property type="nucleotide sequence ID" value="NZ_BAAAFL010000068.1"/>
</dbReference>
<evidence type="ECO:0000313" key="2">
    <source>
        <dbReference type="Proteomes" id="UP000798808"/>
    </source>
</evidence>
<accession>A0ABW9RT89</accession>
<reference evidence="1 2" key="1">
    <citation type="submission" date="2019-02" db="EMBL/GenBank/DDBJ databases">
        <authorList>
            <person name="Goldberg S.R."/>
            <person name="Haltli B.A."/>
            <person name="Correa H."/>
            <person name="Russell K.G."/>
        </authorList>
    </citation>
    <scope>NUCLEOTIDE SEQUENCE [LARGE SCALE GENOMIC DNA]</scope>
    <source>
        <strain evidence="1 2">JCM 16186</strain>
    </source>
</reference>
<protein>
    <submittedName>
        <fullName evidence="1">Uncharacterized protein</fullName>
    </submittedName>
</protein>
<gene>
    <name evidence="1" type="ORF">E1163_20645</name>
</gene>
<name>A0ABW9RT89_9BACT</name>
<dbReference type="Proteomes" id="UP000798808">
    <property type="component" value="Unassembled WGS sequence"/>
</dbReference>
<dbReference type="EMBL" id="SMLW01000625">
    <property type="protein sequence ID" value="MTI27377.1"/>
    <property type="molecule type" value="Genomic_DNA"/>
</dbReference>